<dbReference type="RefSeq" id="WP_286249584.1">
    <property type="nucleotide sequence ID" value="NZ_AP018448.1"/>
</dbReference>
<dbReference type="InterPro" id="IPR011990">
    <property type="entry name" value="TPR-like_helical_dom_sf"/>
</dbReference>
<dbReference type="PANTHER" id="PTHR47691">
    <property type="entry name" value="REGULATOR-RELATED"/>
    <property type="match status" value="1"/>
</dbReference>
<dbReference type="Gene3D" id="3.40.50.300">
    <property type="entry name" value="P-loop containing nucleotide triphosphate hydrolases"/>
    <property type="match status" value="1"/>
</dbReference>
<dbReference type="PROSITE" id="PS50043">
    <property type="entry name" value="HTH_LUXR_2"/>
    <property type="match status" value="1"/>
</dbReference>
<protein>
    <recommendedName>
        <fullName evidence="1">HTH luxR-type domain-containing protein</fullName>
    </recommendedName>
</protein>
<accession>A0ABN5VDW6</accession>
<dbReference type="PROSITE" id="PS00622">
    <property type="entry name" value="HTH_LUXR_1"/>
    <property type="match status" value="1"/>
</dbReference>
<name>A0ABN5VDW6_9ACTN</name>
<dbReference type="InterPro" id="IPR016032">
    <property type="entry name" value="Sig_transdc_resp-reg_C-effctor"/>
</dbReference>
<dbReference type="InterPro" id="IPR000792">
    <property type="entry name" value="Tscrpt_reg_LuxR_C"/>
</dbReference>
<dbReference type="EMBL" id="AP018448">
    <property type="protein sequence ID" value="BBC30947.1"/>
    <property type="molecule type" value="Genomic_DNA"/>
</dbReference>
<dbReference type="Pfam" id="PF00196">
    <property type="entry name" value="GerE"/>
    <property type="match status" value="1"/>
</dbReference>
<feature type="domain" description="HTH luxR-type" evidence="1">
    <location>
        <begin position="684"/>
        <end position="749"/>
    </location>
</feature>
<dbReference type="Gene3D" id="1.10.10.10">
    <property type="entry name" value="Winged helix-like DNA-binding domain superfamily/Winged helix DNA-binding domain"/>
    <property type="match status" value="1"/>
</dbReference>
<evidence type="ECO:0000259" key="1">
    <source>
        <dbReference type="PROSITE" id="PS50043"/>
    </source>
</evidence>
<evidence type="ECO:0000313" key="2">
    <source>
        <dbReference type="EMBL" id="BBC30947.1"/>
    </source>
</evidence>
<gene>
    <name evidence="2" type="ORF">SGFS_022410</name>
</gene>
<proteinExistence type="predicted"/>
<dbReference type="Gene3D" id="1.25.40.10">
    <property type="entry name" value="Tetratricopeptide repeat domain"/>
    <property type="match status" value="1"/>
</dbReference>
<dbReference type="SUPFAM" id="SSF48452">
    <property type="entry name" value="TPR-like"/>
    <property type="match status" value="1"/>
</dbReference>
<dbReference type="CDD" id="cd06170">
    <property type="entry name" value="LuxR_C_like"/>
    <property type="match status" value="1"/>
</dbReference>
<reference evidence="2 3" key="1">
    <citation type="journal article" date="2010" name="ChemBioChem">
        <title>Cloning and characterization of the biosynthetic gene cluster of 16-membered macrolide antibiotic FD-891: involvement of a dual functional cytochrome P450 monooxygenase catalyzing epoxidation and hydroxylation.</title>
        <authorList>
            <person name="Kudo F."/>
            <person name="Motegi A."/>
            <person name="Mizoue K."/>
            <person name="Eguchi T."/>
        </authorList>
    </citation>
    <scope>NUCLEOTIDE SEQUENCE [LARGE SCALE GENOMIC DNA]</scope>
    <source>
        <strain evidence="2 3">A-8890</strain>
    </source>
</reference>
<organism evidence="2 3">
    <name type="scientific">Streptomyces graminofaciens</name>
    <dbReference type="NCBI Taxonomy" id="68212"/>
    <lineage>
        <taxon>Bacteria</taxon>
        <taxon>Bacillati</taxon>
        <taxon>Actinomycetota</taxon>
        <taxon>Actinomycetes</taxon>
        <taxon>Kitasatosporales</taxon>
        <taxon>Streptomycetaceae</taxon>
        <taxon>Streptomyces</taxon>
    </lineage>
</organism>
<dbReference type="SUPFAM" id="SSF52540">
    <property type="entry name" value="P-loop containing nucleoside triphosphate hydrolases"/>
    <property type="match status" value="1"/>
</dbReference>
<dbReference type="SUPFAM" id="SSF46894">
    <property type="entry name" value="C-terminal effector domain of the bipartite response regulators"/>
    <property type="match status" value="1"/>
</dbReference>
<sequence length="752" mass="80680">MTVVVSRVGNLPAAFTTFVGRRREVTEVCRLLGRARLVTLTGVGGIGKTRLALEAAVASAEAFPDGVWLVDLAAVREPSAVVSTAATALGVPDLGSRPALEQLAVRLAGRRALVVLDNCEHLVDACGELANGLLSAAAEVCVLATSRQTLGIVGEHVYTVPPLPPKDAVELLRDRTTAVRPEFRITDETSDAVSRLCADLDGMPLAIELAASRLRTLSVEQVLERLEDRFALLTGGSRTALLRQRTLRAAIEWSYELCSPAERLLWNRLSVFAGGFALEAAEGVCSGEGVEAKEVLDLLDRLISQSVVLTAEAEGLPRYRLLETIREYGRERLAESGEKDLLRLRHRDFHLALAQRVADRWYGPGQEQALARLRADHADLLAALDCPGDPQATLAMAAALRYHWCVGGFLGEGYRRLDRALADAPEPTSVRAGGLLAAAWVATLQGGYAPAARWLDEADELGGRLGDPAVRAHVRTLRGTIALFEARMKEALPLFEEGVAAFAALGRGSEAVLTLVQLTNVRTLLRDPRAAESGRQALAVAEAQGDRWGYAIALWALALVAYWRGELESAMELTRDAFEIERGFVDYVGVVMMLEMYACMTASCGDYERAARQLGAAGALWRDVGTPVSANPQLAEHHARCEQEIVRALGQAAYEKAFAAGNTADGPAQAIALALDTGSEPAAPAAASSPLTPREREVAALVAQGMSNKQIATVLGRSPRTVDGHIQSILDKLSFGSRAQIAAWWVVHQTVT</sequence>
<evidence type="ECO:0000313" key="3">
    <source>
        <dbReference type="Proteomes" id="UP001321542"/>
    </source>
</evidence>
<dbReference type="PRINTS" id="PR00038">
    <property type="entry name" value="HTHLUXR"/>
</dbReference>
<dbReference type="Pfam" id="PF25872">
    <property type="entry name" value="HTH_77"/>
    <property type="match status" value="1"/>
</dbReference>
<dbReference type="InterPro" id="IPR058852">
    <property type="entry name" value="HTH_77"/>
</dbReference>
<dbReference type="Proteomes" id="UP001321542">
    <property type="component" value="Chromosome"/>
</dbReference>
<dbReference type="SMART" id="SM00421">
    <property type="entry name" value="HTH_LUXR"/>
    <property type="match status" value="1"/>
</dbReference>
<dbReference type="PRINTS" id="PR00364">
    <property type="entry name" value="DISEASERSIST"/>
</dbReference>
<reference evidence="2 3" key="2">
    <citation type="journal article" date="2023" name="ChemBioChem">
        <title>Acyltransferase Domain Exchange between Two Independent Type I Polyketide Synthases in the Same Producer Strain of Macrolide Antibiotics.</title>
        <authorList>
            <person name="Kudo F."/>
            <person name="Kishikawa K."/>
            <person name="Tsuboi K."/>
            <person name="Kido T."/>
            <person name="Usui T."/>
            <person name="Hashimoto J."/>
            <person name="Shin-Ya K."/>
            <person name="Miyanaga A."/>
            <person name="Eguchi T."/>
        </authorList>
    </citation>
    <scope>NUCLEOTIDE SEQUENCE [LARGE SCALE GENOMIC DNA]</scope>
    <source>
        <strain evidence="2 3">A-8890</strain>
    </source>
</reference>
<keyword evidence="3" id="KW-1185">Reference proteome</keyword>
<dbReference type="PANTHER" id="PTHR47691:SF3">
    <property type="entry name" value="HTH-TYPE TRANSCRIPTIONAL REGULATOR RV0890C-RELATED"/>
    <property type="match status" value="1"/>
</dbReference>
<dbReference type="InterPro" id="IPR036388">
    <property type="entry name" value="WH-like_DNA-bd_sf"/>
</dbReference>
<dbReference type="InterPro" id="IPR027417">
    <property type="entry name" value="P-loop_NTPase"/>
</dbReference>